<reference evidence="5 6" key="1">
    <citation type="submission" date="2019-02" db="EMBL/GenBank/DDBJ databases">
        <title>Kribbella capetownensis sp. nov. and Kribbella speibonae sp. nov., isolated from soil.</title>
        <authorList>
            <person name="Curtis S.M."/>
            <person name="Norton I."/>
            <person name="Everest G.J."/>
            <person name="Meyers P.R."/>
        </authorList>
    </citation>
    <scope>NUCLEOTIDE SEQUENCE [LARGE SCALE GENOMIC DNA]</scope>
    <source>
        <strain evidence="3 5">SK5</strain>
        <strain evidence="4 6">YM55</strain>
    </source>
</reference>
<dbReference type="PANTHER" id="PTHR30290:SF82">
    <property type="entry name" value="ABC-TYPE DIPEPTIDE_OLIGOPEPTIDE TRANSPORT SYSTEM, PERIPLASMIC COMPONENT"/>
    <property type="match status" value="1"/>
</dbReference>
<dbReference type="Proteomes" id="UP000292385">
    <property type="component" value="Unassembled WGS sequence"/>
</dbReference>
<dbReference type="AlphaFoldDB" id="A0A4R0IQX8"/>
<feature type="chain" id="PRO_5038429359" evidence="1">
    <location>
        <begin position="24"/>
        <end position="562"/>
    </location>
</feature>
<dbReference type="GO" id="GO:0015833">
    <property type="term" value="P:peptide transport"/>
    <property type="evidence" value="ECO:0007669"/>
    <property type="project" value="TreeGrafter"/>
</dbReference>
<dbReference type="Gene3D" id="3.40.190.10">
    <property type="entry name" value="Periplasmic binding protein-like II"/>
    <property type="match status" value="1"/>
</dbReference>
<feature type="domain" description="Solute-binding protein family 5" evidence="2">
    <location>
        <begin position="93"/>
        <end position="460"/>
    </location>
</feature>
<dbReference type="RefSeq" id="WP_131459623.1">
    <property type="nucleotide sequence ID" value="NZ_SJJY01000001.1"/>
</dbReference>
<evidence type="ECO:0000313" key="6">
    <source>
        <dbReference type="Proteomes" id="UP000294225"/>
    </source>
</evidence>
<keyword evidence="1" id="KW-0732">Signal</keyword>
<sequence>MMHRKPRHALVALAAAVTLAAAAVGCSTDKGTGAGGGSTGGKSAVDTLNMTASAAAPTFVKNWNRFSPADKKSPATNLLYEPLIRIDHLAGKKPEPWLAESFEWSPDGKTLTFKLRTDVKWSDGTPFTAKDVKFTFEAPKANPKLTQNSLGFKSIATPDDHTVVVSYDDVAYQKLASYGDERIVPQHIWSQQNLETWTNPDPIGTGPAKLTKFSPQQITFDWRDDYWGGKSKGVKHINIKPFADPQVGKAMMLNGQLDWSTMSWQDADKQFVAKNPATNHYWTYPTGGDEGLNFNVAKPPLDDVHVRRALYGAVDPEKLLKLNVTGQSPTNATGYDAKVYGDLLAPEYKDKPHTQDLAAAKAELAQASYKLDANGNLSKGGKSYPLTMKPVVEYSNWSAWGLGLAEQWRTGLGVNVKVVPTPEDQLWGQMAKGDYHIALDWQAGGNTPWAGYDGVLNSANGAPLGQEASTNYTRWQDKTTDDLLAKWRVTNDEAKQKEYAAALQKIVVDNVPFAPLFTAAWFIEVNSTRWTGWPDPASAEYVPHSLLGPETILTIQNLTPAK</sequence>
<dbReference type="Gene3D" id="3.90.76.10">
    <property type="entry name" value="Dipeptide-binding Protein, Domain 1"/>
    <property type="match status" value="1"/>
</dbReference>
<evidence type="ECO:0000259" key="2">
    <source>
        <dbReference type="Pfam" id="PF00496"/>
    </source>
</evidence>
<evidence type="ECO:0000313" key="4">
    <source>
        <dbReference type="EMBL" id="TCC36173.1"/>
    </source>
</evidence>
<dbReference type="EMBL" id="SJKC01000003">
    <property type="protein sequence ID" value="TCC36173.1"/>
    <property type="molecule type" value="Genomic_DNA"/>
</dbReference>
<proteinExistence type="predicted"/>
<comment type="caution">
    <text evidence="4">The sequence shown here is derived from an EMBL/GenBank/DDBJ whole genome shotgun (WGS) entry which is preliminary data.</text>
</comment>
<dbReference type="CDD" id="cd08509">
    <property type="entry name" value="PBP2_TmCBP_oligosaccharides_like"/>
    <property type="match status" value="1"/>
</dbReference>
<dbReference type="EMBL" id="SJJY01000001">
    <property type="protein sequence ID" value="TCC26970.1"/>
    <property type="molecule type" value="Genomic_DNA"/>
</dbReference>
<gene>
    <name evidence="3" type="ORF">E0H58_02920</name>
    <name evidence="4" type="ORF">E0H92_26260</name>
</gene>
<dbReference type="SUPFAM" id="SSF53850">
    <property type="entry name" value="Periplasmic binding protein-like II"/>
    <property type="match status" value="1"/>
</dbReference>
<dbReference type="Gene3D" id="3.10.105.10">
    <property type="entry name" value="Dipeptide-binding Protein, Domain 3"/>
    <property type="match status" value="1"/>
</dbReference>
<dbReference type="Pfam" id="PF00496">
    <property type="entry name" value="SBP_bac_5"/>
    <property type="match status" value="1"/>
</dbReference>
<dbReference type="GO" id="GO:0042597">
    <property type="term" value="C:periplasmic space"/>
    <property type="evidence" value="ECO:0007669"/>
    <property type="project" value="UniProtKB-ARBA"/>
</dbReference>
<dbReference type="PIRSF" id="PIRSF002741">
    <property type="entry name" value="MppA"/>
    <property type="match status" value="1"/>
</dbReference>
<dbReference type="GO" id="GO:0043190">
    <property type="term" value="C:ATP-binding cassette (ABC) transporter complex"/>
    <property type="evidence" value="ECO:0007669"/>
    <property type="project" value="InterPro"/>
</dbReference>
<evidence type="ECO:0000313" key="3">
    <source>
        <dbReference type="EMBL" id="TCC26970.1"/>
    </source>
</evidence>
<dbReference type="InterPro" id="IPR030678">
    <property type="entry name" value="Peptide/Ni-bd"/>
</dbReference>
<organism evidence="4 6">
    <name type="scientific">Kribbella speibonae</name>
    <dbReference type="NCBI Taxonomy" id="1572660"/>
    <lineage>
        <taxon>Bacteria</taxon>
        <taxon>Bacillati</taxon>
        <taxon>Actinomycetota</taxon>
        <taxon>Actinomycetes</taxon>
        <taxon>Propionibacteriales</taxon>
        <taxon>Kribbellaceae</taxon>
        <taxon>Kribbella</taxon>
    </lineage>
</organism>
<evidence type="ECO:0000313" key="5">
    <source>
        <dbReference type="Proteomes" id="UP000292385"/>
    </source>
</evidence>
<feature type="signal peptide" evidence="1">
    <location>
        <begin position="1"/>
        <end position="23"/>
    </location>
</feature>
<dbReference type="GO" id="GO:1904680">
    <property type="term" value="F:peptide transmembrane transporter activity"/>
    <property type="evidence" value="ECO:0007669"/>
    <property type="project" value="TreeGrafter"/>
</dbReference>
<protein>
    <submittedName>
        <fullName evidence="4">ABC transporter substrate-binding protein</fullName>
    </submittedName>
</protein>
<keyword evidence="5" id="KW-1185">Reference proteome</keyword>
<dbReference type="InterPro" id="IPR039424">
    <property type="entry name" value="SBP_5"/>
</dbReference>
<dbReference type="InterPro" id="IPR000914">
    <property type="entry name" value="SBP_5_dom"/>
</dbReference>
<dbReference type="PROSITE" id="PS51257">
    <property type="entry name" value="PROKAR_LIPOPROTEIN"/>
    <property type="match status" value="1"/>
</dbReference>
<accession>A0A4R0IQX8</accession>
<dbReference type="Proteomes" id="UP000294225">
    <property type="component" value="Unassembled WGS sequence"/>
</dbReference>
<evidence type="ECO:0000256" key="1">
    <source>
        <dbReference type="SAM" id="SignalP"/>
    </source>
</evidence>
<dbReference type="PANTHER" id="PTHR30290">
    <property type="entry name" value="PERIPLASMIC BINDING COMPONENT OF ABC TRANSPORTER"/>
    <property type="match status" value="1"/>
</dbReference>
<name>A0A4R0IQX8_9ACTN</name>